<sequence>MISSYKFNSIIYGDITKKESLLNSVLYIIKIDFSLIQKTSKENSDNCLRFIELVKAYKIPISDYFKLIFRRVHEGKNPEKELLELKTPSNDFDNYVKSLLINKFNYTYSNESTLERQFKIYLRQIQSKISILF</sequence>
<protein>
    <submittedName>
        <fullName evidence="1">Uncharacterized protein</fullName>
    </submittedName>
</protein>
<evidence type="ECO:0000313" key="1">
    <source>
        <dbReference type="EMBL" id="GAI34880.1"/>
    </source>
</evidence>
<name>X1P788_9ZZZZ</name>
<feature type="non-terminal residue" evidence="1">
    <location>
        <position position="133"/>
    </location>
</feature>
<comment type="caution">
    <text evidence="1">The sequence shown here is derived from an EMBL/GenBank/DDBJ whole genome shotgun (WGS) entry which is preliminary data.</text>
</comment>
<reference evidence="1" key="1">
    <citation type="journal article" date="2014" name="Front. Microbiol.">
        <title>High frequency of phylogenetically diverse reductive dehalogenase-homologous genes in deep subseafloor sedimentary metagenomes.</title>
        <authorList>
            <person name="Kawai M."/>
            <person name="Futagami T."/>
            <person name="Toyoda A."/>
            <person name="Takaki Y."/>
            <person name="Nishi S."/>
            <person name="Hori S."/>
            <person name="Arai W."/>
            <person name="Tsubouchi T."/>
            <person name="Morono Y."/>
            <person name="Uchiyama I."/>
            <person name="Ito T."/>
            <person name="Fujiyama A."/>
            <person name="Inagaki F."/>
            <person name="Takami H."/>
        </authorList>
    </citation>
    <scope>NUCLEOTIDE SEQUENCE</scope>
    <source>
        <strain evidence="1">Expedition CK06-06</strain>
    </source>
</reference>
<dbReference type="EMBL" id="BARV01031188">
    <property type="protein sequence ID" value="GAI34880.1"/>
    <property type="molecule type" value="Genomic_DNA"/>
</dbReference>
<accession>X1P788</accession>
<gene>
    <name evidence="1" type="ORF">S06H3_49396</name>
</gene>
<proteinExistence type="predicted"/>
<organism evidence="1">
    <name type="scientific">marine sediment metagenome</name>
    <dbReference type="NCBI Taxonomy" id="412755"/>
    <lineage>
        <taxon>unclassified sequences</taxon>
        <taxon>metagenomes</taxon>
        <taxon>ecological metagenomes</taxon>
    </lineage>
</organism>
<dbReference type="AlphaFoldDB" id="X1P788"/>